<dbReference type="RefSeq" id="WP_249915581.1">
    <property type="nucleotide sequence ID" value="NZ_JAMGBB010000001.1"/>
</dbReference>
<dbReference type="Proteomes" id="UP001165383">
    <property type="component" value="Unassembled WGS sequence"/>
</dbReference>
<feature type="domain" description="EF-hand" evidence="2">
    <location>
        <begin position="145"/>
        <end position="168"/>
    </location>
</feature>
<comment type="caution">
    <text evidence="3">The sequence shown here is derived from an EMBL/GenBank/DDBJ whole genome shotgun (WGS) entry which is preliminary data.</text>
</comment>
<proteinExistence type="predicted"/>
<feature type="signal peptide" evidence="1">
    <location>
        <begin position="1"/>
        <end position="22"/>
    </location>
</feature>
<keyword evidence="4" id="KW-1185">Reference proteome</keyword>
<name>A0ABT0S9U0_9SPHN</name>
<dbReference type="SUPFAM" id="SSF47473">
    <property type="entry name" value="EF-hand"/>
    <property type="match status" value="1"/>
</dbReference>
<feature type="chain" id="PRO_5045484128" description="EF-hand domain-containing protein" evidence="1">
    <location>
        <begin position="23"/>
        <end position="168"/>
    </location>
</feature>
<dbReference type="PROSITE" id="PS00018">
    <property type="entry name" value="EF_HAND_1"/>
    <property type="match status" value="3"/>
</dbReference>
<dbReference type="Pfam" id="PF13202">
    <property type="entry name" value="EF-hand_5"/>
    <property type="match status" value="2"/>
</dbReference>
<evidence type="ECO:0000259" key="2">
    <source>
        <dbReference type="PROSITE" id="PS50222"/>
    </source>
</evidence>
<dbReference type="InterPro" id="IPR002048">
    <property type="entry name" value="EF_hand_dom"/>
</dbReference>
<dbReference type="PROSITE" id="PS50222">
    <property type="entry name" value="EF_HAND_2"/>
    <property type="match status" value="1"/>
</dbReference>
<dbReference type="InterPro" id="IPR011992">
    <property type="entry name" value="EF-hand-dom_pair"/>
</dbReference>
<evidence type="ECO:0000313" key="3">
    <source>
        <dbReference type="EMBL" id="MCL6741180.1"/>
    </source>
</evidence>
<gene>
    <name evidence="3" type="ORF">LZ518_08560</name>
</gene>
<accession>A0ABT0S9U0</accession>
<keyword evidence="1" id="KW-0732">Signal</keyword>
<reference evidence="3" key="1">
    <citation type="submission" date="2022-05" db="EMBL/GenBank/DDBJ databases">
        <authorList>
            <person name="Jo J.-H."/>
            <person name="Im W.-T."/>
        </authorList>
    </citation>
    <scope>NUCLEOTIDE SEQUENCE</scope>
    <source>
        <strain evidence="3">RB56-2</strain>
    </source>
</reference>
<evidence type="ECO:0000256" key="1">
    <source>
        <dbReference type="SAM" id="SignalP"/>
    </source>
</evidence>
<dbReference type="EMBL" id="JAMGBB010000001">
    <property type="protein sequence ID" value="MCL6741180.1"/>
    <property type="molecule type" value="Genomic_DNA"/>
</dbReference>
<organism evidence="3 4">
    <name type="scientific">Sphingomonas brevis</name>
    <dbReference type="NCBI Taxonomy" id="2908206"/>
    <lineage>
        <taxon>Bacteria</taxon>
        <taxon>Pseudomonadati</taxon>
        <taxon>Pseudomonadota</taxon>
        <taxon>Alphaproteobacteria</taxon>
        <taxon>Sphingomonadales</taxon>
        <taxon>Sphingomonadaceae</taxon>
        <taxon>Sphingomonas</taxon>
    </lineage>
</organism>
<sequence length="168" mass="18465">MSRTTWVTIALFGAMSAGTAHSQQKAAVAPAPAPAVQQPIARAQFIREMDTEFNKIDADKNRQLSRIEIDQFQKLQAIAQAQSRNRSLFAQLDADRNGQLSQAEFAKLTPPPPTAGAQQMLTRMDSNRDNQVSQIEYRASTLVNFDRLDADKDGYVSPAEMKAGGIGR</sequence>
<dbReference type="Gene3D" id="1.10.238.10">
    <property type="entry name" value="EF-hand"/>
    <property type="match status" value="2"/>
</dbReference>
<dbReference type="InterPro" id="IPR018247">
    <property type="entry name" value="EF_Hand_1_Ca_BS"/>
</dbReference>
<protein>
    <recommendedName>
        <fullName evidence="2">EF-hand domain-containing protein</fullName>
    </recommendedName>
</protein>
<evidence type="ECO:0000313" key="4">
    <source>
        <dbReference type="Proteomes" id="UP001165383"/>
    </source>
</evidence>